<dbReference type="InterPro" id="IPR000092">
    <property type="entry name" value="Polyprenyl_synt"/>
</dbReference>
<accession>A0A232LVQ8</accession>
<dbReference type="InterPro" id="IPR033749">
    <property type="entry name" value="Polyprenyl_synt_CS"/>
</dbReference>
<comment type="caution">
    <text evidence="5">The sequence shown here is derived from an EMBL/GenBank/DDBJ whole genome shotgun (WGS) entry which is preliminary data.</text>
</comment>
<name>A0A232LVQ8_9EURO</name>
<keyword evidence="1 4" id="KW-0808">Transferase</keyword>
<sequence>MNPPGRSFTSRLSSLSSHYYLPGCLYWMELRSSNIGARVIKARGRYSNSSVRFFSLIHKLKHEHKPIVQRFDVDRCHHHYHKGLSTAAEDLALKSSSIIQKLHNEPTDTAIIQDNNPVEKEETENTPNRIHLTSDFLVPFKTASATEICLAPFHYTASLASKNTLVKYIDALQVWFQLPSSSVETIKRVTFMLLNLFLMLDDVEDGSTLRRGQPAAHVLYGSAQTVNGCIYGLIKAFSQLEQLNGAKCRSVFIDEIENIVSGQGLELYWRFHEICPSLNEYIVMVDNKTGAFFRFATRLFESEASAPPNPKLLQLTSFLGRYYQIRDDYCNLISDEYTAKKGFCDDLSEGKFSLPLIHLLQHSASSGRVRGLLFRHKGELSPEMKSWVLSQMKAAGSLDYVSDVLEHLHENITRALEDVVTELGRNEQLEGLIGAWMEHERRSGGKS</sequence>
<dbReference type="PANTHER" id="PTHR12001:SF44">
    <property type="entry name" value="GERANYLGERANYL PYROPHOSPHATE SYNTHASE"/>
    <property type="match status" value="1"/>
</dbReference>
<evidence type="ECO:0008006" key="7">
    <source>
        <dbReference type="Google" id="ProtNLM"/>
    </source>
</evidence>
<gene>
    <name evidence="5" type="ORF">Egran_03997</name>
</gene>
<dbReference type="SFLD" id="SFLDS00005">
    <property type="entry name" value="Isoprenoid_Synthase_Type_I"/>
    <property type="match status" value="1"/>
</dbReference>
<dbReference type="PROSITE" id="PS00444">
    <property type="entry name" value="POLYPRENYL_SYNTHASE_2"/>
    <property type="match status" value="1"/>
</dbReference>
<dbReference type="GO" id="GO:0004659">
    <property type="term" value="F:prenyltransferase activity"/>
    <property type="evidence" value="ECO:0007669"/>
    <property type="project" value="InterPro"/>
</dbReference>
<dbReference type="OrthoDB" id="6921389at2759"/>
<keyword evidence="2" id="KW-0479">Metal-binding</keyword>
<evidence type="ECO:0000313" key="6">
    <source>
        <dbReference type="Proteomes" id="UP000243515"/>
    </source>
</evidence>
<evidence type="ECO:0000256" key="2">
    <source>
        <dbReference type="ARBA" id="ARBA00022723"/>
    </source>
</evidence>
<dbReference type="InterPro" id="IPR008949">
    <property type="entry name" value="Isoprenoid_synthase_dom_sf"/>
</dbReference>
<dbReference type="Proteomes" id="UP000243515">
    <property type="component" value="Unassembled WGS sequence"/>
</dbReference>
<proteinExistence type="inferred from homology"/>
<organism evidence="5 6">
    <name type="scientific">Elaphomyces granulatus</name>
    <dbReference type="NCBI Taxonomy" id="519963"/>
    <lineage>
        <taxon>Eukaryota</taxon>
        <taxon>Fungi</taxon>
        <taxon>Dikarya</taxon>
        <taxon>Ascomycota</taxon>
        <taxon>Pezizomycotina</taxon>
        <taxon>Eurotiomycetes</taxon>
        <taxon>Eurotiomycetidae</taxon>
        <taxon>Eurotiales</taxon>
        <taxon>Elaphomycetaceae</taxon>
        <taxon>Elaphomyces</taxon>
    </lineage>
</organism>
<dbReference type="Pfam" id="PF00348">
    <property type="entry name" value="polyprenyl_synt"/>
    <property type="match status" value="1"/>
</dbReference>
<dbReference type="EMBL" id="NPHW01004235">
    <property type="protein sequence ID" value="OXV08239.1"/>
    <property type="molecule type" value="Genomic_DNA"/>
</dbReference>
<evidence type="ECO:0000256" key="3">
    <source>
        <dbReference type="ARBA" id="ARBA00022842"/>
    </source>
</evidence>
<protein>
    <recommendedName>
        <fullName evidence="7">Dimethylallyltranstransferase</fullName>
    </recommendedName>
</protein>
<reference evidence="5 6" key="1">
    <citation type="journal article" date="2015" name="Environ. Microbiol.">
        <title>Metagenome sequence of Elaphomyces granulatus from sporocarp tissue reveals Ascomycota ectomycorrhizal fingerprints of genome expansion and a Proteobacteria-rich microbiome.</title>
        <authorList>
            <person name="Quandt C.A."/>
            <person name="Kohler A."/>
            <person name="Hesse C.N."/>
            <person name="Sharpton T.J."/>
            <person name="Martin F."/>
            <person name="Spatafora J.W."/>
        </authorList>
    </citation>
    <scope>NUCLEOTIDE SEQUENCE [LARGE SCALE GENOMIC DNA]</scope>
    <source>
        <strain evidence="5 6">OSC145934</strain>
    </source>
</reference>
<dbReference type="GO" id="GO:0043386">
    <property type="term" value="P:mycotoxin biosynthetic process"/>
    <property type="evidence" value="ECO:0007669"/>
    <property type="project" value="UniProtKB-ARBA"/>
</dbReference>
<dbReference type="Gene3D" id="1.10.600.10">
    <property type="entry name" value="Farnesyl Diphosphate Synthase"/>
    <property type="match status" value="1"/>
</dbReference>
<dbReference type="PROSITE" id="PS00723">
    <property type="entry name" value="POLYPRENYL_SYNTHASE_1"/>
    <property type="match status" value="1"/>
</dbReference>
<dbReference type="SUPFAM" id="SSF48576">
    <property type="entry name" value="Terpenoid synthases"/>
    <property type="match status" value="1"/>
</dbReference>
<evidence type="ECO:0000256" key="4">
    <source>
        <dbReference type="RuleBase" id="RU004466"/>
    </source>
</evidence>
<dbReference type="GO" id="GO:0008299">
    <property type="term" value="P:isoprenoid biosynthetic process"/>
    <property type="evidence" value="ECO:0007669"/>
    <property type="project" value="InterPro"/>
</dbReference>
<evidence type="ECO:0000313" key="5">
    <source>
        <dbReference type="EMBL" id="OXV08239.1"/>
    </source>
</evidence>
<keyword evidence="6" id="KW-1185">Reference proteome</keyword>
<dbReference type="GO" id="GO:0046872">
    <property type="term" value="F:metal ion binding"/>
    <property type="evidence" value="ECO:0007669"/>
    <property type="project" value="UniProtKB-KW"/>
</dbReference>
<dbReference type="AlphaFoldDB" id="A0A232LVQ8"/>
<evidence type="ECO:0000256" key="1">
    <source>
        <dbReference type="ARBA" id="ARBA00022679"/>
    </source>
</evidence>
<dbReference type="PANTHER" id="PTHR12001">
    <property type="entry name" value="GERANYLGERANYL PYROPHOSPHATE SYNTHASE"/>
    <property type="match status" value="1"/>
</dbReference>
<dbReference type="GO" id="GO:0046165">
    <property type="term" value="P:alcohol biosynthetic process"/>
    <property type="evidence" value="ECO:0007669"/>
    <property type="project" value="UniProtKB-ARBA"/>
</dbReference>
<keyword evidence="3" id="KW-0460">Magnesium</keyword>
<comment type="similarity">
    <text evidence="4">Belongs to the FPP/GGPP synthase family.</text>
</comment>